<evidence type="ECO:0000256" key="5">
    <source>
        <dbReference type="ARBA" id="ARBA00022989"/>
    </source>
</evidence>
<keyword evidence="6 9" id="KW-0472">Membrane</keyword>
<dbReference type="InterPro" id="IPR034746">
    <property type="entry name" value="POTRA"/>
</dbReference>
<dbReference type="Gene3D" id="3.10.20.310">
    <property type="entry name" value="membrane protein fhac"/>
    <property type="match status" value="1"/>
</dbReference>
<name>A0A916SD77_9MICO</name>
<dbReference type="InterPro" id="IPR013685">
    <property type="entry name" value="POTRA_FtsQ_type"/>
</dbReference>
<dbReference type="AlphaFoldDB" id="A0A916SD77"/>
<dbReference type="PANTHER" id="PTHR37820:SF1">
    <property type="entry name" value="CELL DIVISION PROTEIN FTSQ"/>
    <property type="match status" value="1"/>
</dbReference>
<dbReference type="PANTHER" id="PTHR37820">
    <property type="entry name" value="CELL DIVISION PROTEIN DIVIB"/>
    <property type="match status" value="1"/>
</dbReference>
<dbReference type="Proteomes" id="UP000606922">
    <property type="component" value="Unassembled WGS sequence"/>
</dbReference>
<evidence type="ECO:0000256" key="3">
    <source>
        <dbReference type="ARBA" id="ARBA00022618"/>
    </source>
</evidence>
<keyword evidence="5 9" id="KW-1133">Transmembrane helix</keyword>
<evidence type="ECO:0000256" key="2">
    <source>
        <dbReference type="ARBA" id="ARBA00022475"/>
    </source>
</evidence>
<keyword evidence="12" id="KW-1185">Reference proteome</keyword>
<comment type="caution">
    <text evidence="11">The sequence shown here is derived from an EMBL/GenBank/DDBJ whole genome shotgun (WGS) entry which is preliminary data.</text>
</comment>
<evidence type="ECO:0000259" key="10">
    <source>
        <dbReference type="PROSITE" id="PS51779"/>
    </source>
</evidence>
<keyword evidence="2" id="KW-1003">Cell membrane</keyword>
<protein>
    <recommendedName>
        <fullName evidence="10">POTRA domain-containing protein</fullName>
    </recommendedName>
</protein>
<proteinExistence type="predicted"/>
<evidence type="ECO:0000313" key="11">
    <source>
        <dbReference type="EMBL" id="GGA94141.1"/>
    </source>
</evidence>
<dbReference type="Pfam" id="PF08478">
    <property type="entry name" value="POTRA_1"/>
    <property type="match status" value="1"/>
</dbReference>
<dbReference type="PROSITE" id="PS51779">
    <property type="entry name" value="POTRA"/>
    <property type="match status" value="1"/>
</dbReference>
<accession>A0A916SD77</accession>
<dbReference type="GO" id="GO:0005886">
    <property type="term" value="C:plasma membrane"/>
    <property type="evidence" value="ECO:0007669"/>
    <property type="project" value="TreeGrafter"/>
</dbReference>
<keyword evidence="7" id="KW-0131">Cell cycle</keyword>
<evidence type="ECO:0000256" key="7">
    <source>
        <dbReference type="ARBA" id="ARBA00023306"/>
    </source>
</evidence>
<evidence type="ECO:0000313" key="12">
    <source>
        <dbReference type="Proteomes" id="UP000606922"/>
    </source>
</evidence>
<organism evidence="11 12">
    <name type="scientific">Conyzicola nivalis</name>
    <dbReference type="NCBI Taxonomy" id="1477021"/>
    <lineage>
        <taxon>Bacteria</taxon>
        <taxon>Bacillati</taxon>
        <taxon>Actinomycetota</taxon>
        <taxon>Actinomycetes</taxon>
        <taxon>Micrococcales</taxon>
        <taxon>Microbacteriaceae</taxon>
        <taxon>Conyzicola</taxon>
    </lineage>
</organism>
<evidence type="ECO:0000256" key="1">
    <source>
        <dbReference type="ARBA" id="ARBA00004370"/>
    </source>
</evidence>
<feature type="compositionally biased region" description="Basic and acidic residues" evidence="8">
    <location>
        <begin position="17"/>
        <end position="36"/>
    </location>
</feature>
<evidence type="ECO:0000256" key="8">
    <source>
        <dbReference type="SAM" id="MobiDB-lite"/>
    </source>
</evidence>
<gene>
    <name evidence="11" type="ORF">GCM10010979_05830</name>
</gene>
<comment type="subcellular location">
    <subcellularLocation>
        <location evidence="1">Membrane</location>
    </subcellularLocation>
</comment>
<dbReference type="GO" id="GO:0051301">
    <property type="term" value="P:cell division"/>
    <property type="evidence" value="ECO:0007669"/>
    <property type="project" value="UniProtKB-KW"/>
</dbReference>
<keyword evidence="3" id="KW-0132">Cell division</keyword>
<feature type="transmembrane region" description="Helical" evidence="9">
    <location>
        <begin position="95"/>
        <end position="115"/>
    </location>
</feature>
<dbReference type="InterPro" id="IPR050487">
    <property type="entry name" value="FtsQ_DivIB"/>
</dbReference>
<keyword evidence="4 9" id="KW-0812">Transmembrane</keyword>
<dbReference type="EMBL" id="BMGB01000001">
    <property type="protein sequence ID" value="GGA94141.1"/>
    <property type="molecule type" value="Genomic_DNA"/>
</dbReference>
<evidence type="ECO:0000256" key="6">
    <source>
        <dbReference type="ARBA" id="ARBA00023136"/>
    </source>
</evidence>
<reference evidence="11" key="1">
    <citation type="journal article" date="2014" name="Int. J. Syst. Evol. Microbiol.">
        <title>Complete genome sequence of Corynebacterium casei LMG S-19264T (=DSM 44701T), isolated from a smear-ripened cheese.</title>
        <authorList>
            <consortium name="US DOE Joint Genome Institute (JGI-PGF)"/>
            <person name="Walter F."/>
            <person name="Albersmeier A."/>
            <person name="Kalinowski J."/>
            <person name="Ruckert C."/>
        </authorList>
    </citation>
    <scope>NUCLEOTIDE SEQUENCE</scope>
    <source>
        <strain evidence="11">CGMCC 1.12813</strain>
    </source>
</reference>
<reference evidence="11" key="2">
    <citation type="submission" date="2020-09" db="EMBL/GenBank/DDBJ databases">
        <authorList>
            <person name="Sun Q."/>
            <person name="Zhou Y."/>
        </authorList>
    </citation>
    <scope>NUCLEOTIDE SEQUENCE</scope>
    <source>
        <strain evidence="11">CGMCC 1.12813</strain>
    </source>
</reference>
<feature type="domain" description="POTRA" evidence="10">
    <location>
        <begin position="119"/>
        <end position="187"/>
    </location>
</feature>
<sequence>MLPGSVTSPPEPSTAPREPRRLFPDREPRDKREARITPEPAAKSARTPKAPKQPTAATTEREARRELARAARARRRFERGEVKRFTRRSRSRRRVWISLAGVAAVLIGVLAVAVYSPLLALRTVSVDGTARVNAQEVVDAVDSQLGTPLALIDYGDITEKLADFPLIRSYVTEMVPPDTLVIHIVERAPVAAVVNGPEFDLLDPAGVVVQSSTTRPDGVPIISIGDQGVESAAFASVIEVLLALPPELLPQVDTISATTKDNVTFSLRGVGQTVVWGSSENSAYKAKVLAAMVANEDAAAKVEYDVSAPGSVVVTPK</sequence>
<feature type="region of interest" description="Disordered" evidence="8">
    <location>
        <begin position="1"/>
        <end position="65"/>
    </location>
</feature>
<evidence type="ECO:0000256" key="4">
    <source>
        <dbReference type="ARBA" id="ARBA00022692"/>
    </source>
</evidence>
<evidence type="ECO:0000256" key="9">
    <source>
        <dbReference type="SAM" id="Phobius"/>
    </source>
</evidence>